<dbReference type="PANTHER" id="PTHR13067:SF2">
    <property type="entry name" value="CASPASE-ACTIVATED DNASE"/>
    <property type="match status" value="1"/>
</dbReference>
<dbReference type="OrthoDB" id="9943677at2759"/>
<gene>
    <name evidence="4" type="ORF">PVAND_012992</name>
</gene>
<dbReference type="GO" id="GO:0005634">
    <property type="term" value="C:nucleus"/>
    <property type="evidence" value="ECO:0007669"/>
    <property type="project" value="InterPro"/>
</dbReference>
<evidence type="ECO:0000313" key="4">
    <source>
        <dbReference type="EMBL" id="KAG5683727.1"/>
    </source>
</evidence>
<dbReference type="SUPFAM" id="SSF54277">
    <property type="entry name" value="CAD &amp; PB1 domains"/>
    <property type="match status" value="1"/>
</dbReference>
<evidence type="ECO:0000259" key="3">
    <source>
        <dbReference type="PROSITE" id="PS51135"/>
    </source>
</evidence>
<organism evidence="4 5">
    <name type="scientific">Polypedilum vanderplanki</name>
    <name type="common">Sleeping chironomid midge</name>
    <dbReference type="NCBI Taxonomy" id="319348"/>
    <lineage>
        <taxon>Eukaryota</taxon>
        <taxon>Metazoa</taxon>
        <taxon>Ecdysozoa</taxon>
        <taxon>Arthropoda</taxon>
        <taxon>Hexapoda</taxon>
        <taxon>Insecta</taxon>
        <taxon>Pterygota</taxon>
        <taxon>Neoptera</taxon>
        <taxon>Endopterygota</taxon>
        <taxon>Diptera</taxon>
        <taxon>Nematocera</taxon>
        <taxon>Chironomoidea</taxon>
        <taxon>Chironomidae</taxon>
        <taxon>Chironominae</taxon>
        <taxon>Polypedilum</taxon>
        <taxon>Polypedilum</taxon>
    </lineage>
</organism>
<protein>
    <recommendedName>
        <fullName evidence="3">CIDE-N domain-containing protein</fullName>
    </recommendedName>
</protein>
<dbReference type="Pfam" id="PF02017">
    <property type="entry name" value="CIDE-N"/>
    <property type="match status" value="1"/>
</dbReference>
<dbReference type="SUPFAM" id="SSF54060">
    <property type="entry name" value="His-Me finger endonucleases"/>
    <property type="match status" value="1"/>
</dbReference>
<accession>A0A9J6CPD5</accession>
<evidence type="ECO:0000256" key="2">
    <source>
        <dbReference type="PROSITE-ProRule" id="PRU00447"/>
    </source>
</evidence>
<dbReference type="Gene3D" id="3.10.20.10">
    <property type="match status" value="1"/>
</dbReference>
<dbReference type="GO" id="GO:0016787">
    <property type="term" value="F:hydrolase activity"/>
    <property type="evidence" value="ECO:0007669"/>
    <property type="project" value="InterPro"/>
</dbReference>
<dbReference type="GO" id="GO:0006309">
    <property type="term" value="P:apoptotic DNA fragmentation"/>
    <property type="evidence" value="ECO:0007669"/>
    <property type="project" value="InterPro"/>
</dbReference>
<dbReference type="SMART" id="SM00266">
    <property type="entry name" value="CAD"/>
    <property type="match status" value="1"/>
</dbReference>
<dbReference type="Proteomes" id="UP001107558">
    <property type="component" value="Chromosome 1"/>
</dbReference>
<sequence length="397" mass="47006">MFNFFKNKTDLKGFKVCSNTERNKKYGIAADSLKSLTQKIKDKFNIDNFDLFFDGMLISDEFFKTLPNNSQIVIVKNGEEYKTDFDVVLEFFRKSHQEIFHARDLIKDFLKNNQNQDIIKAVIKLHDEIDEQTKYSSKEQHPEWFEKIENKSKEEVMRMKAKDRIKGYFYKTKDELTKSPLYRCNIQARKIIENLLNDFFLFLNGVEYFECLFDRTHDKKFHIVTNDDEIDAKPFKKRRRIGSDTKQKIKESNIFEDCRVALCNDLGVFNCHGAYTTDRCGYEHKINPYSSRESLILFQIFNLDHQIEISRSIFPSILKNVEKLCEGKEIICEKHKKECTELSTLTYFFEIFTIRNLKLVHIICHDKGSHDLNTKAKLLCSDCKEAKMIRKLNIKIS</sequence>
<evidence type="ECO:0000313" key="5">
    <source>
        <dbReference type="Proteomes" id="UP001107558"/>
    </source>
</evidence>
<dbReference type="GO" id="GO:0004520">
    <property type="term" value="F:DNA endonuclease activity"/>
    <property type="evidence" value="ECO:0007669"/>
    <property type="project" value="InterPro"/>
</dbReference>
<dbReference type="EMBL" id="JADBJN010000001">
    <property type="protein sequence ID" value="KAG5683727.1"/>
    <property type="molecule type" value="Genomic_DNA"/>
</dbReference>
<dbReference type="AlphaFoldDB" id="A0A9J6CPD5"/>
<dbReference type="PANTHER" id="PTHR13067">
    <property type="entry name" value="CASPASE-ACTIVATED DNASE"/>
    <property type="match status" value="1"/>
</dbReference>
<name>A0A9J6CPD5_POLVA</name>
<keyword evidence="1 2" id="KW-0053">Apoptosis</keyword>
<dbReference type="GO" id="GO:0005737">
    <property type="term" value="C:cytoplasm"/>
    <property type="evidence" value="ECO:0007669"/>
    <property type="project" value="InterPro"/>
</dbReference>
<dbReference type="PROSITE" id="PS51135">
    <property type="entry name" value="CIDE_N"/>
    <property type="match status" value="1"/>
</dbReference>
<dbReference type="Pfam" id="PF09230">
    <property type="entry name" value="DFF40"/>
    <property type="match status" value="1"/>
</dbReference>
<dbReference type="InterPro" id="IPR003508">
    <property type="entry name" value="CIDE-N_dom"/>
</dbReference>
<proteinExistence type="predicted"/>
<comment type="caution">
    <text evidence="4">The sequence shown here is derived from an EMBL/GenBank/DDBJ whole genome shotgun (WGS) entry which is preliminary data.</text>
</comment>
<keyword evidence="5" id="KW-1185">Reference proteome</keyword>
<dbReference type="InterPro" id="IPR039729">
    <property type="entry name" value="DFF40"/>
</dbReference>
<evidence type="ECO:0000256" key="1">
    <source>
        <dbReference type="ARBA" id="ARBA00022703"/>
    </source>
</evidence>
<dbReference type="InterPro" id="IPR044925">
    <property type="entry name" value="His-Me_finger_sf"/>
</dbReference>
<dbReference type="InterPro" id="IPR015311">
    <property type="entry name" value="DFF40_C"/>
</dbReference>
<reference evidence="4" key="1">
    <citation type="submission" date="2021-03" db="EMBL/GenBank/DDBJ databases">
        <title>Chromosome level genome of the anhydrobiotic midge Polypedilum vanderplanki.</title>
        <authorList>
            <person name="Yoshida Y."/>
            <person name="Kikawada T."/>
            <person name="Gusev O."/>
        </authorList>
    </citation>
    <scope>NUCLEOTIDE SEQUENCE</scope>
    <source>
        <strain evidence="4">NIAS01</strain>
        <tissue evidence="4">Whole body or cell culture</tissue>
    </source>
</reference>
<feature type="domain" description="CIDE-N" evidence="3">
    <location>
        <begin position="10"/>
        <end position="83"/>
    </location>
</feature>